<evidence type="ECO:0000256" key="9">
    <source>
        <dbReference type="ARBA" id="ARBA00023235"/>
    </source>
</evidence>
<evidence type="ECO:0000256" key="5">
    <source>
        <dbReference type="ARBA" id="ARBA00022741"/>
    </source>
</evidence>
<comment type="caution">
    <text evidence="11">The sequence shown here is derived from an EMBL/GenBank/DDBJ whole genome shotgun (WGS) entry which is preliminary data.</text>
</comment>
<comment type="similarity">
    <text evidence="3">Belongs to the type II topoisomerase GyrB family.</text>
</comment>
<evidence type="ECO:0000256" key="3">
    <source>
        <dbReference type="ARBA" id="ARBA00010708"/>
    </source>
</evidence>
<dbReference type="SMART" id="SM00387">
    <property type="entry name" value="HATPase_c"/>
    <property type="match status" value="1"/>
</dbReference>
<accession>A0A2M6W385</accession>
<dbReference type="Pfam" id="PF02518">
    <property type="entry name" value="HATPase_c"/>
    <property type="match status" value="1"/>
</dbReference>
<dbReference type="InterPro" id="IPR036890">
    <property type="entry name" value="HATPase_C_sf"/>
</dbReference>
<dbReference type="InterPro" id="IPR020568">
    <property type="entry name" value="Ribosomal_Su5_D2-typ_SF"/>
</dbReference>
<evidence type="ECO:0000256" key="8">
    <source>
        <dbReference type="ARBA" id="ARBA00023125"/>
    </source>
</evidence>
<evidence type="ECO:0000313" key="11">
    <source>
        <dbReference type="EMBL" id="PIT87258.1"/>
    </source>
</evidence>
<feature type="domain" description="Histidine kinase/HSP90-like ATPase" evidence="10">
    <location>
        <begin position="38"/>
        <end position="183"/>
    </location>
</feature>
<protein>
    <recommendedName>
        <fullName evidence="4">DNA topoisomerase (ATP-hydrolyzing)</fullName>
        <ecNumber evidence="4">5.6.2.2</ecNumber>
    </recommendedName>
</protein>
<name>A0A2M6W385_9BACT</name>
<keyword evidence="8" id="KW-0238">DNA-binding</keyword>
<evidence type="ECO:0000256" key="2">
    <source>
        <dbReference type="ARBA" id="ARBA00001946"/>
    </source>
</evidence>
<reference evidence="12" key="1">
    <citation type="submission" date="2017-09" db="EMBL/GenBank/DDBJ databases">
        <title>Depth-based differentiation of microbial function through sediment-hosted aquifers and enrichment of novel symbionts in the deep terrestrial subsurface.</title>
        <authorList>
            <person name="Probst A.J."/>
            <person name="Ladd B."/>
            <person name="Jarett J.K."/>
            <person name="Geller-Mcgrath D.E."/>
            <person name="Sieber C.M.K."/>
            <person name="Emerson J.B."/>
            <person name="Anantharaman K."/>
            <person name="Thomas B.C."/>
            <person name="Malmstrom R."/>
            <person name="Stieglmeier M."/>
            <person name="Klingl A."/>
            <person name="Woyke T."/>
            <person name="Ryan C.M."/>
            <person name="Banfield J.F."/>
        </authorList>
    </citation>
    <scope>NUCLEOTIDE SEQUENCE [LARGE SCALE GENOMIC DNA]</scope>
</reference>
<dbReference type="GO" id="GO:0006265">
    <property type="term" value="P:DNA topological change"/>
    <property type="evidence" value="ECO:0007669"/>
    <property type="project" value="InterPro"/>
</dbReference>
<dbReference type="InterPro" id="IPR003594">
    <property type="entry name" value="HATPase_dom"/>
</dbReference>
<evidence type="ECO:0000256" key="4">
    <source>
        <dbReference type="ARBA" id="ARBA00012895"/>
    </source>
</evidence>
<dbReference type="CDD" id="cd16928">
    <property type="entry name" value="HATPase_GyrB-like"/>
    <property type="match status" value="1"/>
</dbReference>
<evidence type="ECO:0000313" key="12">
    <source>
        <dbReference type="Proteomes" id="UP000231183"/>
    </source>
</evidence>
<evidence type="ECO:0000259" key="10">
    <source>
        <dbReference type="SMART" id="SM00387"/>
    </source>
</evidence>
<evidence type="ECO:0000256" key="7">
    <source>
        <dbReference type="ARBA" id="ARBA00023029"/>
    </source>
</evidence>
<dbReference type="GO" id="GO:0003677">
    <property type="term" value="F:DNA binding"/>
    <property type="evidence" value="ECO:0007669"/>
    <property type="project" value="UniProtKB-KW"/>
</dbReference>
<dbReference type="SUPFAM" id="SSF55874">
    <property type="entry name" value="ATPase domain of HSP90 chaperone/DNA topoisomerase II/histidine kinase"/>
    <property type="match status" value="1"/>
</dbReference>
<dbReference type="PANTHER" id="PTHR45866:SF1">
    <property type="entry name" value="DNA GYRASE SUBUNIT B, MITOCHONDRIAL"/>
    <property type="match status" value="1"/>
</dbReference>
<dbReference type="CDD" id="cd00822">
    <property type="entry name" value="TopoII_Trans_DNA_gyrase"/>
    <property type="match status" value="1"/>
</dbReference>
<gene>
    <name evidence="11" type="ORF">COU31_03895</name>
</gene>
<dbReference type="GO" id="GO:0003918">
    <property type="term" value="F:DNA topoisomerase type II (double strand cut, ATP-hydrolyzing) activity"/>
    <property type="evidence" value="ECO:0007669"/>
    <property type="project" value="UniProtKB-EC"/>
</dbReference>
<dbReference type="PRINTS" id="PR00418">
    <property type="entry name" value="TPI2FAMILY"/>
</dbReference>
<dbReference type="SUPFAM" id="SSF54211">
    <property type="entry name" value="Ribosomal protein S5 domain 2-like"/>
    <property type="match status" value="1"/>
</dbReference>
<dbReference type="AlphaFoldDB" id="A0A2M6W385"/>
<evidence type="ECO:0000256" key="1">
    <source>
        <dbReference type="ARBA" id="ARBA00000185"/>
    </source>
</evidence>
<dbReference type="SMART" id="SM00433">
    <property type="entry name" value="TOP2c"/>
    <property type="match status" value="1"/>
</dbReference>
<dbReference type="FunFam" id="3.30.565.10:FF:000002">
    <property type="entry name" value="DNA gyrase subunit B"/>
    <property type="match status" value="1"/>
</dbReference>
<dbReference type="GO" id="GO:0005524">
    <property type="term" value="F:ATP binding"/>
    <property type="evidence" value="ECO:0007669"/>
    <property type="project" value="UniProtKB-KW"/>
</dbReference>
<dbReference type="InterPro" id="IPR000565">
    <property type="entry name" value="Topo_IIA_B"/>
</dbReference>
<dbReference type="Proteomes" id="UP000231183">
    <property type="component" value="Unassembled WGS sequence"/>
</dbReference>
<dbReference type="EC" id="5.6.2.2" evidence="4"/>
<proteinExistence type="inferred from homology"/>
<dbReference type="PRINTS" id="PR01159">
    <property type="entry name" value="DNAGYRASEB"/>
</dbReference>
<organism evidence="11 12">
    <name type="scientific">Candidatus Magasanikbacteria bacterium CG10_big_fil_rev_8_21_14_0_10_40_10</name>
    <dbReference type="NCBI Taxonomy" id="1974648"/>
    <lineage>
        <taxon>Bacteria</taxon>
        <taxon>Candidatus Magasanikiibacteriota</taxon>
    </lineage>
</organism>
<dbReference type="PANTHER" id="PTHR45866">
    <property type="entry name" value="DNA GYRASE/TOPOISOMERASE SUBUNIT B"/>
    <property type="match status" value="1"/>
</dbReference>
<keyword evidence="7" id="KW-0799">Topoisomerase</keyword>
<sequence length="359" mass="40247">MPKIKPAKKNNDYGASSITVLEGLEAVRKRPGMYIGSTGPVGLHHLIWEVMDNSIDEAMAGYCTEIHVKLLPDHIVEVIDNGRGIPVDIHPTEKVSALEVVMTKLHAGGKFGQGGYKVSGGLHGVGVSVVNALSSYCKAEIHRDGKIWMQEFKNGGNPVKKVKAIGASRKTGSTISFRPDETIFETLDFDWKTIVDHIRQQAYLNKGVRIFIHDKRVGEEKDKDKTAIPYSNPIWQFYFEGGIKSYIRHLNENKELKNENIFYIEKEMDEVMVEVALQYTGEYTETVFAFTNNIYNPEGGTHMAGFRTALTRSLNTYARNKNILKEKDPNLTGEDVREGLNAIISVKVREPQFEGQTKA</sequence>
<dbReference type="Gene3D" id="3.30.230.10">
    <property type="match status" value="1"/>
</dbReference>
<comment type="cofactor">
    <cofactor evidence="2">
        <name>Mg(2+)</name>
        <dbReference type="ChEBI" id="CHEBI:18420"/>
    </cofactor>
</comment>
<dbReference type="Pfam" id="PF00204">
    <property type="entry name" value="DNA_gyraseB"/>
    <property type="match status" value="1"/>
</dbReference>
<comment type="catalytic activity">
    <reaction evidence="1">
        <text>ATP-dependent breakage, passage and rejoining of double-stranded DNA.</text>
        <dbReference type="EC" id="5.6.2.2"/>
    </reaction>
</comment>
<keyword evidence="6" id="KW-0067">ATP-binding</keyword>
<keyword evidence="9 11" id="KW-0413">Isomerase</keyword>
<keyword evidence="5" id="KW-0547">Nucleotide-binding</keyword>
<dbReference type="InterPro" id="IPR001241">
    <property type="entry name" value="Topo_IIA"/>
</dbReference>
<dbReference type="InterPro" id="IPR014721">
    <property type="entry name" value="Ribsml_uS5_D2-typ_fold_subgr"/>
</dbReference>
<dbReference type="InterPro" id="IPR013506">
    <property type="entry name" value="Topo_IIA_bsu_dom2"/>
</dbReference>
<dbReference type="EMBL" id="PFBX01000044">
    <property type="protein sequence ID" value="PIT87258.1"/>
    <property type="molecule type" value="Genomic_DNA"/>
</dbReference>
<feature type="non-terminal residue" evidence="11">
    <location>
        <position position="359"/>
    </location>
</feature>
<evidence type="ECO:0000256" key="6">
    <source>
        <dbReference type="ARBA" id="ARBA00022840"/>
    </source>
</evidence>
<dbReference type="Gene3D" id="3.30.565.10">
    <property type="entry name" value="Histidine kinase-like ATPase, C-terminal domain"/>
    <property type="match status" value="1"/>
</dbReference>